<evidence type="ECO:0000256" key="10">
    <source>
        <dbReference type="ARBA" id="ARBA00023239"/>
    </source>
</evidence>
<dbReference type="NCBIfam" id="NF006762">
    <property type="entry name" value="PRK09283.1"/>
    <property type="match status" value="1"/>
</dbReference>
<gene>
    <name evidence="19" type="ORF">CAUPRSCDRAFT_8649</name>
</gene>
<evidence type="ECO:0000256" key="13">
    <source>
        <dbReference type="ARBA" id="ARBA00032837"/>
    </source>
</evidence>
<dbReference type="GO" id="GO:0008270">
    <property type="term" value="F:zinc ion binding"/>
    <property type="evidence" value="ECO:0007669"/>
    <property type="project" value="TreeGrafter"/>
</dbReference>
<accession>A0A4P9WRW9</accession>
<evidence type="ECO:0000256" key="5">
    <source>
        <dbReference type="ARBA" id="ARBA00012053"/>
    </source>
</evidence>
<evidence type="ECO:0000256" key="14">
    <source>
        <dbReference type="ARBA" id="ARBA00047651"/>
    </source>
</evidence>
<dbReference type="AlphaFoldDB" id="A0A4P9WRW9"/>
<feature type="binding site" evidence="16">
    <location>
        <position position="235"/>
    </location>
    <ligand>
        <name>5-aminolevulinate</name>
        <dbReference type="ChEBI" id="CHEBI:356416"/>
        <label>1</label>
    </ligand>
</feature>
<feature type="active site" description="Schiff-base intermediate with substrate" evidence="15">
    <location>
        <position position="266"/>
    </location>
</feature>
<comment type="subunit">
    <text evidence="4">Homooctamer.</text>
</comment>
<feature type="binding site" evidence="16">
    <location>
        <position position="332"/>
    </location>
    <ligand>
        <name>5-aminolevulinate</name>
        <dbReference type="ChEBI" id="CHEBI:356416"/>
        <label>2</label>
    </ligand>
</feature>
<sequence>MADIQEGSQAPRPCPTASLLHSGYAHATTRHWQAGGRAITKRDLIYPVFVTDGDVDEPIASMPNQKRHALAHLEAFLRPLVDRGLAAVMLFGVPQRCVKDGRGTPADDPQGPVIQAIRLLRRAFPDLLVTCDVCLCEYTDHGHCGLLTPDGTIRNGPSIARIAAVAAAYARAGAHVVAPSDMMDGRIGAIKAALAAATWQATTAVMAYSAKFASALYGPFRDAAGSSPSRGPSDRKAYQLPPASRGLARRATLRDVREGADILMVKPCGPYLDIVRETHDAAPDHPLAVYQVSGEYAALWAAARAGVYDLRAAVMESLAAALRAGANIFITYFTPELLEWLPA</sequence>
<evidence type="ECO:0000313" key="20">
    <source>
        <dbReference type="Proteomes" id="UP000268535"/>
    </source>
</evidence>
<evidence type="ECO:0000256" key="11">
    <source>
        <dbReference type="ARBA" id="ARBA00023244"/>
    </source>
</evidence>
<dbReference type="EC" id="4.2.1.24" evidence="5"/>
<dbReference type="PANTHER" id="PTHR11458">
    <property type="entry name" value="DELTA-AMINOLEVULINIC ACID DEHYDRATASE"/>
    <property type="match status" value="1"/>
</dbReference>
<feature type="binding site" evidence="16">
    <location>
        <position position="221"/>
    </location>
    <ligand>
        <name>5-aminolevulinate</name>
        <dbReference type="ChEBI" id="CHEBI:356416"/>
        <label>1</label>
    </ligand>
</feature>
<evidence type="ECO:0000256" key="15">
    <source>
        <dbReference type="PIRSR" id="PIRSR001415-1"/>
    </source>
</evidence>
<dbReference type="UniPathway" id="UPA00251">
    <property type="reaction ID" value="UER00318"/>
</dbReference>
<dbReference type="Pfam" id="PF00490">
    <property type="entry name" value="ALAD"/>
    <property type="match status" value="1"/>
</dbReference>
<evidence type="ECO:0000256" key="6">
    <source>
        <dbReference type="ARBA" id="ARBA00020771"/>
    </source>
</evidence>
<evidence type="ECO:0000256" key="1">
    <source>
        <dbReference type="ARBA" id="ARBA00001947"/>
    </source>
</evidence>
<dbReference type="Proteomes" id="UP000268535">
    <property type="component" value="Unassembled WGS sequence"/>
</dbReference>
<dbReference type="EMBL" id="ML010564">
    <property type="protein sequence ID" value="RKO95981.1"/>
    <property type="molecule type" value="Genomic_DNA"/>
</dbReference>
<dbReference type="InterPro" id="IPR001731">
    <property type="entry name" value="ALAD"/>
</dbReference>
<reference evidence="20" key="1">
    <citation type="journal article" date="2018" name="Nat. Microbiol.">
        <title>Leveraging single-cell genomics to expand the fungal tree of life.</title>
        <authorList>
            <person name="Ahrendt S.R."/>
            <person name="Quandt C.A."/>
            <person name="Ciobanu D."/>
            <person name="Clum A."/>
            <person name="Salamov A."/>
            <person name="Andreopoulos B."/>
            <person name="Cheng J.F."/>
            <person name="Woyke T."/>
            <person name="Pelin A."/>
            <person name="Henrissat B."/>
            <person name="Reynolds N.K."/>
            <person name="Benny G.L."/>
            <person name="Smith M.E."/>
            <person name="James T.Y."/>
            <person name="Grigoriev I.V."/>
        </authorList>
    </citation>
    <scope>NUCLEOTIDE SEQUENCE [LARGE SCALE GENOMIC DNA]</scope>
    <source>
        <strain evidence="20">ATCC 52028</strain>
    </source>
</reference>
<organism evidence="19 20">
    <name type="scientific">Caulochytrium protostelioides</name>
    <dbReference type="NCBI Taxonomy" id="1555241"/>
    <lineage>
        <taxon>Eukaryota</taxon>
        <taxon>Fungi</taxon>
        <taxon>Fungi incertae sedis</taxon>
        <taxon>Chytridiomycota</taxon>
        <taxon>Chytridiomycota incertae sedis</taxon>
        <taxon>Chytridiomycetes</taxon>
        <taxon>Caulochytriales</taxon>
        <taxon>Caulochytriaceae</taxon>
        <taxon>Caulochytrium</taxon>
    </lineage>
</organism>
<feature type="active site" description="Schiff-base intermediate with substrate" evidence="15">
    <location>
        <position position="211"/>
    </location>
</feature>
<keyword evidence="10" id="KW-0456">Lyase</keyword>
<comment type="cofactor">
    <cofactor evidence="1">
        <name>Zn(2+)</name>
        <dbReference type="ChEBI" id="CHEBI:29105"/>
    </cofactor>
</comment>
<feature type="binding site" evidence="17">
    <location>
        <position position="134"/>
    </location>
    <ligand>
        <name>Zn(2+)</name>
        <dbReference type="ChEBI" id="CHEBI:29105"/>
        <note>catalytic</note>
    </ligand>
</feature>
<evidence type="ECO:0000256" key="18">
    <source>
        <dbReference type="RuleBase" id="RU004161"/>
    </source>
</evidence>
<evidence type="ECO:0000256" key="16">
    <source>
        <dbReference type="PIRSR" id="PIRSR001415-2"/>
    </source>
</evidence>
<dbReference type="SUPFAM" id="SSF51569">
    <property type="entry name" value="Aldolase"/>
    <property type="match status" value="1"/>
</dbReference>
<dbReference type="Gene3D" id="3.20.20.70">
    <property type="entry name" value="Aldolase class I"/>
    <property type="match status" value="1"/>
</dbReference>
<feature type="binding site" evidence="17">
    <location>
        <position position="136"/>
    </location>
    <ligand>
        <name>Zn(2+)</name>
        <dbReference type="ChEBI" id="CHEBI:29105"/>
        <note>catalytic</note>
    </ligand>
</feature>
<evidence type="ECO:0000256" key="7">
    <source>
        <dbReference type="ARBA" id="ARBA00022723"/>
    </source>
</evidence>
<keyword evidence="7 17" id="KW-0479">Metal-binding</keyword>
<feature type="binding site" evidence="16">
    <location>
        <position position="293"/>
    </location>
    <ligand>
        <name>5-aminolevulinate</name>
        <dbReference type="ChEBI" id="CHEBI:356416"/>
        <label>2</label>
    </ligand>
</feature>
<evidence type="ECO:0000256" key="4">
    <source>
        <dbReference type="ARBA" id="ARBA00011823"/>
    </source>
</evidence>
<evidence type="ECO:0000256" key="8">
    <source>
        <dbReference type="ARBA" id="ARBA00022833"/>
    </source>
</evidence>
<dbReference type="GO" id="GO:0004655">
    <property type="term" value="F:porphobilinogen synthase activity"/>
    <property type="evidence" value="ECO:0007669"/>
    <property type="project" value="UniProtKB-EC"/>
</dbReference>
<evidence type="ECO:0000256" key="12">
    <source>
        <dbReference type="ARBA" id="ARBA00025628"/>
    </source>
</evidence>
<comment type="catalytic activity">
    <reaction evidence="14">
        <text>2 5-aminolevulinate = porphobilinogen + 2 H2O + H(+)</text>
        <dbReference type="Rhea" id="RHEA:24064"/>
        <dbReference type="ChEBI" id="CHEBI:15377"/>
        <dbReference type="ChEBI" id="CHEBI:15378"/>
        <dbReference type="ChEBI" id="CHEBI:58126"/>
        <dbReference type="ChEBI" id="CHEBI:356416"/>
        <dbReference type="EC" id="4.2.1.24"/>
    </reaction>
</comment>
<comment type="similarity">
    <text evidence="3 18">Belongs to the ALAD family.</text>
</comment>
<comment type="function">
    <text evidence="12">Catalyzes an early step in the biosynthesis of tetrapyrroles. Binds two molecules of 5-aminolevulinate per subunit, each at a distinct site, and catalyzes their condensation to form porphobilinogen.</text>
</comment>
<comment type="pathway">
    <text evidence="2">Porphyrin-containing compound metabolism; protoporphyrin-IX biosynthesis; coproporphyrinogen-III from 5-aminolevulinate: step 1/4.</text>
</comment>
<name>A0A4P9WRW9_9FUNG</name>
<keyword evidence="8 17" id="KW-0862">Zinc</keyword>
<dbReference type="PRINTS" id="PR00144">
    <property type="entry name" value="DALDHYDRTASE"/>
</dbReference>
<dbReference type="PIRSF" id="PIRSF001415">
    <property type="entry name" value="Porphbilin_synth"/>
    <property type="match status" value="1"/>
</dbReference>
<evidence type="ECO:0000256" key="9">
    <source>
        <dbReference type="ARBA" id="ARBA00023133"/>
    </source>
</evidence>
<dbReference type="FunFam" id="3.20.20.70:FF:000048">
    <property type="entry name" value="Delta-aminolevulinic acid dehydratase"/>
    <property type="match status" value="1"/>
</dbReference>
<evidence type="ECO:0000256" key="2">
    <source>
        <dbReference type="ARBA" id="ARBA00004694"/>
    </source>
</evidence>
<dbReference type="GO" id="GO:0006782">
    <property type="term" value="P:protoporphyrinogen IX biosynthetic process"/>
    <property type="evidence" value="ECO:0007669"/>
    <property type="project" value="UniProtKB-UniPathway"/>
</dbReference>
<evidence type="ECO:0000256" key="17">
    <source>
        <dbReference type="PIRSR" id="PIRSR001415-3"/>
    </source>
</evidence>
<dbReference type="InterPro" id="IPR013785">
    <property type="entry name" value="Aldolase_TIM"/>
</dbReference>
<dbReference type="GO" id="GO:0005829">
    <property type="term" value="C:cytosol"/>
    <property type="evidence" value="ECO:0007669"/>
    <property type="project" value="TreeGrafter"/>
</dbReference>
<feature type="binding site" evidence="17">
    <location>
        <position position="144"/>
    </location>
    <ligand>
        <name>Zn(2+)</name>
        <dbReference type="ChEBI" id="CHEBI:29105"/>
        <note>catalytic</note>
    </ligand>
</feature>
<keyword evidence="11" id="KW-0627">Porphyrin biosynthesis</keyword>
<proteinExistence type="inferred from homology"/>
<evidence type="ECO:0000313" key="19">
    <source>
        <dbReference type="EMBL" id="RKO95981.1"/>
    </source>
</evidence>
<dbReference type="PANTHER" id="PTHR11458:SF0">
    <property type="entry name" value="DELTA-AMINOLEVULINIC ACID DEHYDRATASE"/>
    <property type="match status" value="1"/>
</dbReference>
<protein>
    <recommendedName>
        <fullName evidence="6">Delta-aminolevulinic acid dehydratase</fullName>
        <ecNumber evidence="5">4.2.1.24</ecNumber>
    </recommendedName>
    <alternativeName>
        <fullName evidence="13">Porphobilinogen synthase</fullName>
    </alternativeName>
</protein>
<evidence type="ECO:0000256" key="3">
    <source>
        <dbReference type="ARBA" id="ARBA00008055"/>
    </source>
</evidence>
<keyword evidence="9" id="KW-0350">Heme biosynthesis</keyword>
<dbReference type="SMART" id="SM01004">
    <property type="entry name" value="ALAD"/>
    <property type="match status" value="1"/>
</dbReference>